<feature type="transmembrane region" description="Helical" evidence="1">
    <location>
        <begin position="43"/>
        <end position="63"/>
    </location>
</feature>
<proteinExistence type="predicted"/>
<accession>A0ABX0W8M3</accession>
<keyword evidence="1" id="KW-0472">Membrane</keyword>
<evidence type="ECO:0000313" key="3">
    <source>
        <dbReference type="Proteomes" id="UP001429564"/>
    </source>
</evidence>
<evidence type="ECO:0000256" key="1">
    <source>
        <dbReference type="SAM" id="Phobius"/>
    </source>
</evidence>
<name>A0ABX0W8M3_9RHOB</name>
<feature type="transmembrane region" description="Helical" evidence="1">
    <location>
        <begin position="72"/>
        <end position="90"/>
    </location>
</feature>
<evidence type="ECO:0000313" key="2">
    <source>
        <dbReference type="EMBL" id="NIZ61957.1"/>
    </source>
</evidence>
<dbReference type="PROSITE" id="PS51257">
    <property type="entry name" value="PROKAR_LIPOPROTEIN"/>
    <property type="match status" value="1"/>
</dbReference>
<comment type="caution">
    <text evidence="2">The sequence shown here is derived from an EMBL/GenBank/DDBJ whole genome shotgun (WGS) entry which is preliminary data.</text>
</comment>
<evidence type="ECO:0008006" key="4">
    <source>
        <dbReference type="Google" id="ProtNLM"/>
    </source>
</evidence>
<dbReference type="EMBL" id="QHLQ01000012">
    <property type="protein sequence ID" value="NIZ61957.1"/>
    <property type="molecule type" value="Genomic_DNA"/>
</dbReference>
<reference evidence="2 3" key="1">
    <citation type="submission" date="2018-05" db="EMBL/GenBank/DDBJ databases">
        <authorList>
            <person name="Zhang Y.-J."/>
        </authorList>
    </citation>
    <scope>NUCLEOTIDE SEQUENCE [LARGE SCALE GENOMIC DNA]</scope>
    <source>
        <strain evidence="2 3">CY04</strain>
    </source>
</reference>
<dbReference type="Proteomes" id="UP001429564">
    <property type="component" value="Unassembled WGS sequence"/>
</dbReference>
<sequence>MIKSALMSSLAAVGVASCCILPMTLMIFGVGGGWMAFFARATVWAPFFITVAAVMTTLAWGVAWRRQQLRRLIPGLALLTAMTLLAWGIWANEMAINDLLISWM</sequence>
<gene>
    <name evidence="2" type="ORF">DL239_13325</name>
</gene>
<keyword evidence="3" id="KW-1185">Reference proteome</keyword>
<keyword evidence="1" id="KW-1133">Transmembrane helix</keyword>
<keyword evidence="1" id="KW-0812">Transmembrane</keyword>
<organism evidence="2 3">
    <name type="scientific">Parasedimentitalea denitrificans</name>
    <dbReference type="NCBI Taxonomy" id="2211118"/>
    <lineage>
        <taxon>Bacteria</taxon>
        <taxon>Pseudomonadati</taxon>
        <taxon>Pseudomonadota</taxon>
        <taxon>Alphaproteobacteria</taxon>
        <taxon>Rhodobacterales</taxon>
        <taxon>Paracoccaceae</taxon>
        <taxon>Parasedimentitalea</taxon>
    </lineage>
</organism>
<protein>
    <recommendedName>
        <fullName evidence="4">Mercuric ion transport protein</fullName>
    </recommendedName>
</protein>
<feature type="transmembrane region" description="Helical" evidence="1">
    <location>
        <begin position="12"/>
        <end position="37"/>
    </location>
</feature>